<dbReference type="GO" id="GO:0000976">
    <property type="term" value="F:transcription cis-regulatory region binding"/>
    <property type="evidence" value="ECO:0007669"/>
    <property type="project" value="TreeGrafter"/>
</dbReference>
<organism evidence="7 8">
    <name type="scientific">Solirubrobacter ginsenosidimutans</name>
    <dbReference type="NCBI Taxonomy" id="490573"/>
    <lineage>
        <taxon>Bacteria</taxon>
        <taxon>Bacillati</taxon>
        <taxon>Actinomycetota</taxon>
        <taxon>Thermoleophilia</taxon>
        <taxon>Solirubrobacterales</taxon>
        <taxon>Solirubrobacteraceae</taxon>
        <taxon>Solirubrobacter</taxon>
    </lineage>
</organism>
<dbReference type="InterPro" id="IPR001647">
    <property type="entry name" value="HTH_TetR"/>
</dbReference>
<keyword evidence="4" id="KW-0804">Transcription</keyword>
<keyword evidence="2" id="KW-0805">Transcription regulation</keyword>
<evidence type="ECO:0000259" key="6">
    <source>
        <dbReference type="PROSITE" id="PS50977"/>
    </source>
</evidence>
<dbReference type="InterPro" id="IPR039538">
    <property type="entry name" value="BetI_C"/>
</dbReference>
<evidence type="ECO:0000256" key="1">
    <source>
        <dbReference type="ARBA" id="ARBA00022491"/>
    </source>
</evidence>
<keyword evidence="1" id="KW-0678">Repressor</keyword>
<dbReference type="InterPro" id="IPR023772">
    <property type="entry name" value="DNA-bd_HTH_TetR-type_CS"/>
</dbReference>
<dbReference type="SUPFAM" id="SSF46689">
    <property type="entry name" value="Homeodomain-like"/>
    <property type="match status" value="1"/>
</dbReference>
<dbReference type="PANTHER" id="PTHR30055">
    <property type="entry name" value="HTH-TYPE TRANSCRIPTIONAL REGULATOR RUTR"/>
    <property type="match status" value="1"/>
</dbReference>
<dbReference type="InterPro" id="IPR009057">
    <property type="entry name" value="Homeodomain-like_sf"/>
</dbReference>
<reference evidence="7" key="1">
    <citation type="submission" date="2022-10" db="EMBL/GenBank/DDBJ databases">
        <title>The WGS of Solirubrobacter ginsenosidimutans DSM 21036.</title>
        <authorList>
            <person name="Jiang Z."/>
        </authorList>
    </citation>
    <scope>NUCLEOTIDE SEQUENCE</scope>
    <source>
        <strain evidence="7">DSM 21036</strain>
    </source>
</reference>
<sequence>MRRREELVTAARRVIGRDGFAAATVGTITREAGASLGLLNYHFDSKDDVVAEAFAAAAHEDLAALEAISRRFEAPPDRLAAYLDQSEWADASSWRLWVDAWGESVHSPLVRDTLGRFDVGWRAVLAEVLEDGVRQGCWRCDDPQDTAARLVAVIDGIGLHTTVHAEDVPPERAAAWARRLAELELGVALPEAPPPVVIPVAPRVHSTRIEIRGRDLDAHGHVDPAALFAFLEEARSAWLGERVPDAVVTHVSVAYRRPLGRDAVTLTCTLDTVGRVTFRTRETVATDAGVAVEAATTLEVPGRALTGAEREELAR</sequence>
<dbReference type="Gene3D" id="3.10.129.10">
    <property type="entry name" value="Hotdog Thioesterase"/>
    <property type="match status" value="1"/>
</dbReference>
<feature type="DNA-binding region" description="H-T-H motif" evidence="5">
    <location>
        <begin position="24"/>
        <end position="43"/>
    </location>
</feature>
<accession>A0A9X3MVF3</accession>
<dbReference type="CDD" id="cd00586">
    <property type="entry name" value="4HBT"/>
    <property type="match status" value="1"/>
</dbReference>
<dbReference type="PRINTS" id="PR00455">
    <property type="entry name" value="HTHTETR"/>
</dbReference>
<keyword evidence="8" id="KW-1185">Reference proteome</keyword>
<dbReference type="InterPro" id="IPR036271">
    <property type="entry name" value="Tet_transcr_reg_TetR-rel_C_sf"/>
</dbReference>
<dbReference type="GO" id="GO:0003700">
    <property type="term" value="F:DNA-binding transcription factor activity"/>
    <property type="evidence" value="ECO:0007669"/>
    <property type="project" value="TreeGrafter"/>
</dbReference>
<name>A0A9X3MVF3_9ACTN</name>
<feature type="domain" description="HTH tetR-type" evidence="6">
    <location>
        <begin position="1"/>
        <end position="61"/>
    </location>
</feature>
<keyword evidence="3 5" id="KW-0238">DNA-binding</keyword>
<dbReference type="Pfam" id="PF03061">
    <property type="entry name" value="4HBT"/>
    <property type="match status" value="1"/>
</dbReference>
<dbReference type="Pfam" id="PF00440">
    <property type="entry name" value="TetR_N"/>
    <property type="match status" value="1"/>
</dbReference>
<comment type="caution">
    <text evidence="7">The sequence shown here is derived from an EMBL/GenBank/DDBJ whole genome shotgun (WGS) entry which is preliminary data.</text>
</comment>
<proteinExistence type="predicted"/>
<dbReference type="EMBL" id="JAPDOD010000016">
    <property type="protein sequence ID" value="MDA0162063.1"/>
    <property type="molecule type" value="Genomic_DNA"/>
</dbReference>
<dbReference type="PROSITE" id="PS50977">
    <property type="entry name" value="HTH_TETR_2"/>
    <property type="match status" value="1"/>
</dbReference>
<dbReference type="RefSeq" id="WP_270041300.1">
    <property type="nucleotide sequence ID" value="NZ_JAPDOD010000016.1"/>
</dbReference>
<evidence type="ECO:0000256" key="4">
    <source>
        <dbReference type="ARBA" id="ARBA00023163"/>
    </source>
</evidence>
<dbReference type="Pfam" id="PF13977">
    <property type="entry name" value="TetR_C_6"/>
    <property type="match status" value="1"/>
</dbReference>
<protein>
    <submittedName>
        <fullName evidence="7">TetR family transcriptional regulator C-terminal domain-containing protein</fullName>
    </submittedName>
</protein>
<dbReference type="InterPro" id="IPR006683">
    <property type="entry name" value="Thioestr_dom"/>
</dbReference>
<dbReference type="SUPFAM" id="SSF48498">
    <property type="entry name" value="Tetracyclin repressor-like, C-terminal domain"/>
    <property type="match status" value="1"/>
</dbReference>
<dbReference type="SUPFAM" id="SSF54637">
    <property type="entry name" value="Thioesterase/thiol ester dehydrase-isomerase"/>
    <property type="match status" value="1"/>
</dbReference>
<dbReference type="Proteomes" id="UP001149140">
    <property type="component" value="Unassembled WGS sequence"/>
</dbReference>
<dbReference type="AlphaFoldDB" id="A0A9X3MVF3"/>
<evidence type="ECO:0000313" key="7">
    <source>
        <dbReference type="EMBL" id="MDA0162063.1"/>
    </source>
</evidence>
<evidence type="ECO:0000256" key="5">
    <source>
        <dbReference type="PROSITE-ProRule" id="PRU00335"/>
    </source>
</evidence>
<gene>
    <name evidence="7" type="ORF">OM076_17455</name>
</gene>
<dbReference type="Gene3D" id="1.10.357.10">
    <property type="entry name" value="Tetracycline Repressor, domain 2"/>
    <property type="match status" value="1"/>
</dbReference>
<dbReference type="InterPro" id="IPR050109">
    <property type="entry name" value="HTH-type_TetR-like_transc_reg"/>
</dbReference>
<dbReference type="PANTHER" id="PTHR30055:SF200">
    <property type="entry name" value="HTH-TYPE TRANSCRIPTIONAL REPRESSOR BDCR"/>
    <property type="match status" value="1"/>
</dbReference>
<dbReference type="InterPro" id="IPR029069">
    <property type="entry name" value="HotDog_dom_sf"/>
</dbReference>
<evidence type="ECO:0000256" key="2">
    <source>
        <dbReference type="ARBA" id="ARBA00023015"/>
    </source>
</evidence>
<evidence type="ECO:0000313" key="8">
    <source>
        <dbReference type="Proteomes" id="UP001149140"/>
    </source>
</evidence>
<evidence type="ECO:0000256" key="3">
    <source>
        <dbReference type="ARBA" id="ARBA00023125"/>
    </source>
</evidence>
<dbReference type="PROSITE" id="PS01081">
    <property type="entry name" value="HTH_TETR_1"/>
    <property type="match status" value="1"/>
</dbReference>